<dbReference type="EMBL" id="CADCXW020000002">
    <property type="protein sequence ID" value="CAD1533922.1"/>
    <property type="molecule type" value="Genomic_DNA"/>
</dbReference>
<dbReference type="SMART" id="SM00225">
    <property type="entry name" value="BTB"/>
    <property type="match status" value="1"/>
</dbReference>
<protein>
    <recommendedName>
        <fullName evidence="4">BTB domain-containing protein</fullName>
    </recommendedName>
</protein>
<sequence>MAHEPGASSSANKLECTRIHIEKCYYTWTIKNFNLQINKDSRELISPAFYSGKNNEDKWRLELGLRNKDNEDHIGLYLTLVSSRRKTIDVDFCEFAILKSTSKMCKRKFQCEYNEEDSRGFKDYINMKKVDEVLDDNCLKILCKIIISSCYEEKLNEKEVNSQITTQQYLANDLRNFLVNSILADVTLLVRGTEFQAHKQILAARSRFFADKFSEELNDGIVEIGDFEPKVVEAMLHFIYTGDKSVVEENAQDLLSAADKFGIEALKAECENILLANLTEDNAVQMVFISLINHAERLHNSVMDFINSHQSNVDFKLLDELVGKFQKIKIDNS</sequence>
<reference evidence="3" key="1">
    <citation type="submission" date="2020-07" db="EMBL/GenBank/DDBJ databases">
        <authorList>
            <person name="Ferguson B K."/>
        </authorList>
    </citation>
    <scope>NUCLEOTIDE SEQUENCE</scope>
    <source>
        <strain evidence="3">L06</strain>
    </source>
</reference>
<dbReference type="InterPro" id="IPR002083">
    <property type="entry name" value="MATH/TRAF_dom"/>
</dbReference>
<evidence type="ECO:0000259" key="2">
    <source>
        <dbReference type="PROSITE" id="PS50144"/>
    </source>
</evidence>
<dbReference type="SUPFAM" id="SSF49599">
    <property type="entry name" value="TRAF domain-like"/>
    <property type="match status" value="1"/>
</dbReference>
<dbReference type="Pfam" id="PF00651">
    <property type="entry name" value="BTB"/>
    <property type="match status" value="1"/>
</dbReference>
<evidence type="ECO:0000259" key="1">
    <source>
        <dbReference type="PROSITE" id="PS50097"/>
    </source>
</evidence>
<feature type="domain" description="BTB" evidence="1">
    <location>
        <begin position="184"/>
        <end position="248"/>
    </location>
</feature>
<dbReference type="Gene3D" id="2.60.210.10">
    <property type="entry name" value="Apoptosis, Tumor Necrosis Factor Receptor Associated Protein 2, Chain A"/>
    <property type="match status" value="1"/>
</dbReference>
<feature type="domain" description="MATH" evidence="2">
    <location>
        <begin position="23"/>
        <end position="145"/>
    </location>
</feature>
<name>A0A6V7I8D3_9HYME</name>
<dbReference type="SUPFAM" id="SSF54695">
    <property type="entry name" value="POZ domain"/>
    <property type="match status" value="1"/>
</dbReference>
<dbReference type="GO" id="GO:0030163">
    <property type="term" value="P:protein catabolic process"/>
    <property type="evidence" value="ECO:0007669"/>
    <property type="project" value="UniProtKB-ARBA"/>
</dbReference>
<accession>A0A6V7I8D3</accession>
<dbReference type="Pfam" id="PF22486">
    <property type="entry name" value="MATH_2"/>
    <property type="match status" value="1"/>
</dbReference>
<evidence type="ECO:0008006" key="4">
    <source>
        <dbReference type="Google" id="ProtNLM"/>
    </source>
</evidence>
<dbReference type="InterPro" id="IPR000210">
    <property type="entry name" value="BTB/POZ_dom"/>
</dbReference>
<evidence type="ECO:0000313" key="3">
    <source>
        <dbReference type="EMBL" id="CAD1533922.1"/>
    </source>
</evidence>
<dbReference type="Gene3D" id="3.30.710.10">
    <property type="entry name" value="Potassium Channel Kv1.1, Chain A"/>
    <property type="match status" value="1"/>
</dbReference>
<organism evidence="3">
    <name type="scientific">Bracon brevicornis</name>
    <dbReference type="NCBI Taxonomy" id="1563983"/>
    <lineage>
        <taxon>Eukaryota</taxon>
        <taxon>Metazoa</taxon>
        <taxon>Ecdysozoa</taxon>
        <taxon>Arthropoda</taxon>
        <taxon>Hexapoda</taxon>
        <taxon>Insecta</taxon>
        <taxon>Pterygota</taxon>
        <taxon>Neoptera</taxon>
        <taxon>Endopterygota</taxon>
        <taxon>Hymenoptera</taxon>
        <taxon>Apocrita</taxon>
        <taxon>Ichneumonoidea</taxon>
        <taxon>Braconidae</taxon>
        <taxon>Braconinae</taxon>
        <taxon>Bracon</taxon>
    </lineage>
</organism>
<proteinExistence type="predicted"/>
<dbReference type="InterPro" id="IPR008974">
    <property type="entry name" value="TRAF-like"/>
</dbReference>
<dbReference type="InterPro" id="IPR011333">
    <property type="entry name" value="SKP1/BTB/POZ_sf"/>
</dbReference>
<gene>
    <name evidence="3" type="ORF">BBRV_LOCUS14000</name>
</gene>
<dbReference type="PROSITE" id="PS50097">
    <property type="entry name" value="BTB"/>
    <property type="match status" value="1"/>
</dbReference>
<dbReference type="PANTHER" id="PTHR24413">
    <property type="entry name" value="SPECKLE-TYPE POZ PROTEIN"/>
    <property type="match status" value="1"/>
</dbReference>
<dbReference type="AlphaFoldDB" id="A0A6V7I8D3"/>
<dbReference type="PROSITE" id="PS50144">
    <property type="entry name" value="MATH"/>
    <property type="match status" value="1"/>
</dbReference>